<name>A0A8S9SL74_BRACR</name>
<dbReference type="EMBL" id="QGKX02000004">
    <property type="protein sequence ID" value="KAF3600720.1"/>
    <property type="molecule type" value="Genomic_DNA"/>
</dbReference>
<dbReference type="Proteomes" id="UP000712600">
    <property type="component" value="Unassembled WGS sequence"/>
</dbReference>
<evidence type="ECO:0000313" key="2">
    <source>
        <dbReference type="Proteomes" id="UP000712600"/>
    </source>
</evidence>
<evidence type="ECO:0000313" key="1">
    <source>
        <dbReference type="EMBL" id="KAF3600720.1"/>
    </source>
</evidence>
<proteinExistence type="predicted"/>
<organism evidence="1 2">
    <name type="scientific">Brassica cretica</name>
    <name type="common">Mustard</name>
    <dbReference type="NCBI Taxonomy" id="69181"/>
    <lineage>
        <taxon>Eukaryota</taxon>
        <taxon>Viridiplantae</taxon>
        <taxon>Streptophyta</taxon>
        <taxon>Embryophyta</taxon>
        <taxon>Tracheophyta</taxon>
        <taxon>Spermatophyta</taxon>
        <taxon>Magnoliopsida</taxon>
        <taxon>eudicotyledons</taxon>
        <taxon>Gunneridae</taxon>
        <taxon>Pentapetalae</taxon>
        <taxon>rosids</taxon>
        <taxon>malvids</taxon>
        <taxon>Brassicales</taxon>
        <taxon>Brassicaceae</taxon>
        <taxon>Brassiceae</taxon>
        <taxon>Brassica</taxon>
    </lineage>
</organism>
<dbReference type="AlphaFoldDB" id="A0A8S9SL74"/>
<sequence>MFLFREGRLLQLRRRQLCLQEVDASSDPSSSVLSLEDEGSLSLASPALVCLTLDWIDEALRSGDKAWKRKVGLDGGSSVFLSSRFAVVELRRRLEMVAVKSRRKRRVSC</sequence>
<protein>
    <submittedName>
        <fullName evidence="1">Uncharacterized protein</fullName>
    </submittedName>
</protein>
<reference evidence="1" key="1">
    <citation type="submission" date="2019-12" db="EMBL/GenBank/DDBJ databases">
        <title>Genome sequencing and annotation of Brassica cretica.</title>
        <authorList>
            <person name="Studholme D.J."/>
            <person name="Sarris P."/>
        </authorList>
    </citation>
    <scope>NUCLEOTIDE SEQUENCE</scope>
    <source>
        <strain evidence="1">PFS-109/04</strain>
        <tissue evidence="1">Leaf</tissue>
    </source>
</reference>
<accession>A0A8S9SL74</accession>
<comment type="caution">
    <text evidence="1">The sequence shown here is derived from an EMBL/GenBank/DDBJ whole genome shotgun (WGS) entry which is preliminary data.</text>
</comment>
<gene>
    <name evidence="1" type="ORF">F2Q69_00035181</name>
</gene>